<reference evidence="1" key="2">
    <citation type="submission" date="2025-08" db="UniProtKB">
        <authorList>
            <consortium name="Ensembl"/>
        </authorList>
    </citation>
    <scope>IDENTIFICATION</scope>
</reference>
<evidence type="ECO:0000313" key="1">
    <source>
        <dbReference type="Ensembl" id="ENSAMEP00000028462.1"/>
    </source>
</evidence>
<dbReference type="AlphaFoldDB" id="A0A7N5JPR7"/>
<gene>
    <name evidence="1" type="primary">RHBDD2</name>
</gene>
<dbReference type="GeneTree" id="ENSGT00390000000699"/>
<evidence type="ECO:0000313" key="2">
    <source>
        <dbReference type="Proteomes" id="UP000008912"/>
    </source>
</evidence>
<dbReference type="Ensembl" id="ENSAMET00000033667.1">
    <property type="protein sequence ID" value="ENSAMEP00000028462.1"/>
    <property type="gene ID" value="ENSAMEG00000028969.1"/>
</dbReference>
<accession>A0A7N5JPR7</accession>
<dbReference type="Proteomes" id="UP000008912">
    <property type="component" value="Unassembled WGS sequence"/>
</dbReference>
<reference evidence="1 2" key="1">
    <citation type="journal article" date="2010" name="Nature">
        <title>The sequence and de novo assembly of the giant panda genome.</title>
        <authorList>
            <person name="Li R."/>
            <person name="Fan W."/>
            <person name="Tian G."/>
            <person name="Zhu H."/>
            <person name="He L."/>
            <person name="Cai J."/>
            <person name="Huang Q."/>
            <person name="Cai Q."/>
            <person name="Li B."/>
            <person name="Bai Y."/>
            <person name="Zhang Z."/>
            <person name="Zhang Y."/>
            <person name="Wang W."/>
            <person name="Li J."/>
            <person name="Wei F."/>
            <person name="Li H."/>
            <person name="Jian M."/>
            <person name="Li J."/>
            <person name="Zhang Z."/>
            <person name="Nielsen R."/>
            <person name="Li D."/>
            <person name="Gu W."/>
            <person name="Yang Z."/>
            <person name="Xuan Z."/>
            <person name="Ryder O.A."/>
            <person name="Leung F.C."/>
            <person name="Zhou Y."/>
            <person name="Cao J."/>
            <person name="Sun X."/>
            <person name="Fu Y."/>
            <person name="Fang X."/>
            <person name="Guo X."/>
            <person name="Wang B."/>
            <person name="Hou R."/>
            <person name="Shen F."/>
            <person name="Mu B."/>
            <person name="Ni P."/>
            <person name="Lin R."/>
            <person name="Qian W."/>
            <person name="Wang G."/>
            <person name="Yu C."/>
            <person name="Nie W."/>
            <person name="Wang J."/>
            <person name="Wu Z."/>
            <person name="Liang H."/>
            <person name="Min J."/>
            <person name="Wu Q."/>
            <person name="Cheng S."/>
            <person name="Ruan J."/>
            <person name="Wang M."/>
            <person name="Shi Z."/>
            <person name="Wen M."/>
            <person name="Liu B."/>
            <person name="Ren X."/>
            <person name="Zheng H."/>
            <person name="Dong D."/>
            <person name="Cook K."/>
            <person name="Shan G."/>
            <person name="Zhang H."/>
            <person name="Kosiol C."/>
            <person name="Xie X."/>
            <person name="Lu Z."/>
            <person name="Zheng H."/>
            <person name="Li Y."/>
            <person name="Steiner C.C."/>
            <person name="Lam T.T."/>
            <person name="Lin S."/>
            <person name="Zhang Q."/>
            <person name="Li G."/>
            <person name="Tian J."/>
            <person name="Gong T."/>
            <person name="Liu H."/>
            <person name="Zhang D."/>
            <person name="Fang L."/>
            <person name="Ye C."/>
            <person name="Zhang J."/>
            <person name="Hu W."/>
            <person name="Xu A."/>
            <person name="Ren Y."/>
            <person name="Zhang G."/>
            <person name="Bruford M.W."/>
            <person name="Li Q."/>
            <person name="Ma L."/>
            <person name="Guo Y."/>
            <person name="An N."/>
            <person name="Hu Y."/>
            <person name="Zheng Y."/>
            <person name="Shi Y."/>
            <person name="Li Z."/>
            <person name="Liu Q."/>
            <person name="Chen Y."/>
            <person name="Zhao J."/>
            <person name="Qu N."/>
            <person name="Zhao S."/>
            <person name="Tian F."/>
            <person name="Wang X."/>
            <person name="Wang H."/>
            <person name="Xu L."/>
            <person name="Liu X."/>
            <person name="Vinar T."/>
            <person name="Wang Y."/>
            <person name="Lam T.W."/>
            <person name="Yiu S.M."/>
            <person name="Liu S."/>
            <person name="Zhang H."/>
            <person name="Li D."/>
            <person name="Huang Y."/>
            <person name="Wang X."/>
            <person name="Yang G."/>
            <person name="Jiang Z."/>
            <person name="Wang J."/>
            <person name="Qin N."/>
            <person name="Li L."/>
            <person name="Li J."/>
            <person name="Bolund L."/>
            <person name="Kristiansen K."/>
            <person name="Wong G.K."/>
            <person name="Olson M."/>
            <person name="Zhang X."/>
            <person name="Li S."/>
            <person name="Yang H."/>
            <person name="Wang J."/>
            <person name="Wang J."/>
        </authorList>
    </citation>
    <scope>NUCLEOTIDE SEQUENCE [LARGE SCALE GENOMIC DNA]</scope>
</reference>
<protein>
    <submittedName>
        <fullName evidence="1">Rhomboid domain containing 2</fullName>
    </submittedName>
</protein>
<organism evidence="1 2">
    <name type="scientific">Ailuropoda melanoleuca</name>
    <name type="common">Giant panda</name>
    <dbReference type="NCBI Taxonomy" id="9646"/>
    <lineage>
        <taxon>Eukaryota</taxon>
        <taxon>Metazoa</taxon>
        <taxon>Chordata</taxon>
        <taxon>Craniata</taxon>
        <taxon>Vertebrata</taxon>
        <taxon>Euteleostomi</taxon>
        <taxon>Mammalia</taxon>
        <taxon>Eutheria</taxon>
        <taxon>Laurasiatheria</taxon>
        <taxon>Carnivora</taxon>
        <taxon>Caniformia</taxon>
        <taxon>Ursidae</taxon>
        <taxon>Ailuropoda</taxon>
    </lineage>
</organism>
<name>A0A7N5JPR7_AILME</name>
<proteinExistence type="predicted"/>
<sequence>MAAMAASGTGCRSWSLCPEVPSATFFTALLSLLVSGPRLFLLQPPLAPSGLSLRSEALRNWQEFHLRHHCNPSLPEFVPFPGATRLVKAPHPFASKPASFTHARSPRRIFPLPLPVTYTPKSPEGPKPPAHDPRPLGKMFLSPSSRHLSHHLWLPLEASWPLWGLEFLLLPRMHLSPTPIPNAWGEAVSCALGKVFV</sequence>
<keyword evidence="2" id="KW-1185">Reference proteome</keyword>
<reference evidence="1" key="3">
    <citation type="submission" date="2025-09" db="UniProtKB">
        <authorList>
            <consortium name="Ensembl"/>
        </authorList>
    </citation>
    <scope>IDENTIFICATION</scope>
</reference>